<keyword evidence="3" id="KW-1003">Cell membrane</keyword>
<keyword evidence="10" id="KW-1185">Reference proteome</keyword>
<dbReference type="GO" id="GO:0042918">
    <property type="term" value="P:alkanesulfonate transmembrane transport"/>
    <property type="evidence" value="ECO:0007669"/>
    <property type="project" value="UniProtKB-ARBA"/>
</dbReference>
<comment type="similarity">
    <text evidence="7">Belongs to the binding-protein-dependent transport system permease family.</text>
</comment>
<reference evidence="9 10" key="1">
    <citation type="submission" date="2019-02" db="EMBL/GenBank/DDBJ databases">
        <title>Genomic Encyclopedia of Type Strains, Phase IV (KMG-IV): sequencing the most valuable type-strain genomes for metagenomic binning, comparative biology and taxonomic classification.</title>
        <authorList>
            <person name="Goeker M."/>
        </authorList>
    </citation>
    <scope>NUCLEOTIDE SEQUENCE [LARGE SCALE GENOMIC DNA]</scope>
    <source>
        <strain evidence="9 10">DSM 23814</strain>
    </source>
</reference>
<protein>
    <submittedName>
        <fullName evidence="9">Sulfonate transport system permease protein</fullName>
    </submittedName>
</protein>
<dbReference type="Gene3D" id="1.10.3720.10">
    <property type="entry name" value="MetI-like"/>
    <property type="match status" value="1"/>
</dbReference>
<comment type="subcellular location">
    <subcellularLocation>
        <location evidence="1 7">Cell membrane</location>
        <topology evidence="1 7">Multi-pass membrane protein</topology>
    </subcellularLocation>
</comment>
<evidence type="ECO:0000256" key="4">
    <source>
        <dbReference type="ARBA" id="ARBA00022692"/>
    </source>
</evidence>
<evidence type="ECO:0000259" key="8">
    <source>
        <dbReference type="PROSITE" id="PS50928"/>
    </source>
</evidence>
<dbReference type="FunFam" id="1.10.3720.10:FF:000003">
    <property type="entry name" value="Aliphatic sulfonate ABC transporter permease"/>
    <property type="match status" value="1"/>
</dbReference>
<feature type="transmembrane region" description="Helical" evidence="7">
    <location>
        <begin position="149"/>
        <end position="169"/>
    </location>
</feature>
<feature type="transmembrane region" description="Helical" evidence="7">
    <location>
        <begin position="62"/>
        <end position="81"/>
    </location>
</feature>
<keyword evidence="6 7" id="KW-0472">Membrane</keyword>
<dbReference type="PANTHER" id="PTHR30151">
    <property type="entry name" value="ALKANE SULFONATE ABC TRANSPORTER-RELATED, MEMBRANE SUBUNIT"/>
    <property type="match status" value="1"/>
</dbReference>
<evidence type="ECO:0000256" key="2">
    <source>
        <dbReference type="ARBA" id="ARBA00022448"/>
    </source>
</evidence>
<dbReference type="PANTHER" id="PTHR30151:SF38">
    <property type="entry name" value="ALIPHATIC SULFONATES TRANSPORT PERMEASE PROTEIN SSUC-RELATED"/>
    <property type="match status" value="1"/>
</dbReference>
<feature type="transmembrane region" description="Helical" evidence="7">
    <location>
        <begin position="175"/>
        <end position="194"/>
    </location>
</feature>
<dbReference type="Pfam" id="PF00528">
    <property type="entry name" value="BPD_transp_1"/>
    <property type="match status" value="1"/>
</dbReference>
<dbReference type="CDD" id="cd06261">
    <property type="entry name" value="TM_PBP2"/>
    <property type="match status" value="1"/>
</dbReference>
<dbReference type="GO" id="GO:0005886">
    <property type="term" value="C:plasma membrane"/>
    <property type="evidence" value="ECO:0007669"/>
    <property type="project" value="UniProtKB-SubCell"/>
</dbReference>
<dbReference type="AlphaFoldDB" id="A0A4Q7VQT8"/>
<dbReference type="InterPro" id="IPR000515">
    <property type="entry name" value="MetI-like"/>
</dbReference>
<proteinExistence type="inferred from homology"/>
<name>A0A4Q7VQT8_9BURK</name>
<keyword evidence="2 7" id="KW-0813">Transport</keyword>
<keyword evidence="4 7" id="KW-0812">Transmembrane</keyword>
<evidence type="ECO:0000256" key="6">
    <source>
        <dbReference type="ARBA" id="ARBA00023136"/>
    </source>
</evidence>
<dbReference type="Proteomes" id="UP000293398">
    <property type="component" value="Unassembled WGS sequence"/>
</dbReference>
<feature type="transmembrane region" description="Helical" evidence="7">
    <location>
        <begin position="265"/>
        <end position="292"/>
    </location>
</feature>
<sequence>MVSPSSGIVSSVVDYPVELLTRQSPANLYGSRAMEPAGLVDPTVIAQTRQRPSRIPRSVQRLLGPLLLLGLWQLFSSAQIFDPRTTPAPYSVLSTAYALLASGELQTHLWSSLQRVLAGLALGLTVGLTGAIASGLSRAGENIVDANMEILRAVPNFALLPVLIAWFGIGEDSKIILISLGVLVAIYINTYSAIRNVDASLIEAATTLGVRRREMITTVILPGALPGFLVGLRIALTSAWLALIFAETINAPLGLGRMMSDAREYFRVDIIFVLLAVYAMLGLLSLSLVRYLESRLLQWRRVFDGQ</sequence>
<evidence type="ECO:0000313" key="9">
    <source>
        <dbReference type="EMBL" id="RZT98762.1"/>
    </source>
</evidence>
<evidence type="ECO:0000256" key="1">
    <source>
        <dbReference type="ARBA" id="ARBA00004651"/>
    </source>
</evidence>
<comment type="caution">
    <text evidence="9">The sequence shown here is derived from an EMBL/GenBank/DDBJ whole genome shotgun (WGS) entry which is preliminary data.</text>
</comment>
<feature type="transmembrane region" description="Helical" evidence="7">
    <location>
        <begin position="215"/>
        <end position="245"/>
    </location>
</feature>
<gene>
    <name evidence="9" type="ORF">EV681_0540</name>
</gene>
<feature type="domain" description="ABC transmembrane type-1" evidence="8">
    <location>
        <begin position="109"/>
        <end position="292"/>
    </location>
</feature>
<evidence type="ECO:0000256" key="3">
    <source>
        <dbReference type="ARBA" id="ARBA00022475"/>
    </source>
</evidence>
<keyword evidence="5 7" id="KW-1133">Transmembrane helix</keyword>
<evidence type="ECO:0000256" key="5">
    <source>
        <dbReference type="ARBA" id="ARBA00022989"/>
    </source>
</evidence>
<organism evidence="9 10">
    <name type="scientific">Advenella incenata</name>
    <dbReference type="NCBI Taxonomy" id="267800"/>
    <lineage>
        <taxon>Bacteria</taxon>
        <taxon>Pseudomonadati</taxon>
        <taxon>Pseudomonadota</taxon>
        <taxon>Betaproteobacteria</taxon>
        <taxon>Burkholderiales</taxon>
        <taxon>Alcaligenaceae</taxon>
    </lineage>
</organism>
<dbReference type="OrthoDB" id="8138334at2"/>
<evidence type="ECO:0000313" key="10">
    <source>
        <dbReference type="Proteomes" id="UP000293398"/>
    </source>
</evidence>
<feature type="transmembrane region" description="Helical" evidence="7">
    <location>
        <begin position="116"/>
        <end position="137"/>
    </location>
</feature>
<dbReference type="EMBL" id="SHKO01000001">
    <property type="protein sequence ID" value="RZT98762.1"/>
    <property type="molecule type" value="Genomic_DNA"/>
</dbReference>
<dbReference type="InterPro" id="IPR035906">
    <property type="entry name" value="MetI-like_sf"/>
</dbReference>
<accession>A0A4Q7VQT8</accession>
<evidence type="ECO:0000256" key="7">
    <source>
        <dbReference type="RuleBase" id="RU363032"/>
    </source>
</evidence>
<dbReference type="SUPFAM" id="SSF161098">
    <property type="entry name" value="MetI-like"/>
    <property type="match status" value="1"/>
</dbReference>
<dbReference type="PROSITE" id="PS50928">
    <property type="entry name" value="ABC_TM1"/>
    <property type="match status" value="1"/>
</dbReference>